<protein>
    <submittedName>
        <fullName evidence="1">Uncharacterized protein</fullName>
    </submittedName>
</protein>
<comment type="caution">
    <text evidence="1">The sequence shown here is derived from an EMBL/GenBank/DDBJ whole genome shotgun (WGS) entry which is preliminary data.</text>
</comment>
<name>A0ACB9C1A3_ARCLA</name>
<accession>A0ACB9C1A3</accession>
<organism evidence="1 2">
    <name type="scientific">Arctium lappa</name>
    <name type="common">Greater burdock</name>
    <name type="synonym">Lappa major</name>
    <dbReference type="NCBI Taxonomy" id="4217"/>
    <lineage>
        <taxon>Eukaryota</taxon>
        <taxon>Viridiplantae</taxon>
        <taxon>Streptophyta</taxon>
        <taxon>Embryophyta</taxon>
        <taxon>Tracheophyta</taxon>
        <taxon>Spermatophyta</taxon>
        <taxon>Magnoliopsida</taxon>
        <taxon>eudicotyledons</taxon>
        <taxon>Gunneridae</taxon>
        <taxon>Pentapetalae</taxon>
        <taxon>asterids</taxon>
        <taxon>campanulids</taxon>
        <taxon>Asterales</taxon>
        <taxon>Asteraceae</taxon>
        <taxon>Carduoideae</taxon>
        <taxon>Cardueae</taxon>
        <taxon>Arctiinae</taxon>
        <taxon>Arctium</taxon>
    </lineage>
</organism>
<evidence type="ECO:0000313" key="1">
    <source>
        <dbReference type="EMBL" id="KAI3728089.1"/>
    </source>
</evidence>
<proteinExistence type="predicted"/>
<dbReference type="Proteomes" id="UP001055879">
    <property type="component" value="Linkage Group LG05"/>
</dbReference>
<reference evidence="1 2" key="2">
    <citation type="journal article" date="2022" name="Mol. Ecol. Resour.">
        <title>The genomes of chicory, endive, great burdock and yacon provide insights into Asteraceae paleo-polyploidization history and plant inulin production.</title>
        <authorList>
            <person name="Fan W."/>
            <person name="Wang S."/>
            <person name="Wang H."/>
            <person name="Wang A."/>
            <person name="Jiang F."/>
            <person name="Liu H."/>
            <person name="Zhao H."/>
            <person name="Xu D."/>
            <person name="Zhang Y."/>
        </authorList>
    </citation>
    <scope>NUCLEOTIDE SEQUENCE [LARGE SCALE GENOMIC DNA]</scope>
    <source>
        <strain evidence="2">cv. Niubang</strain>
    </source>
</reference>
<evidence type="ECO:0000313" key="2">
    <source>
        <dbReference type="Proteomes" id="UP001055879"/>
    </source>
</evidence>
<dbReference type="EMBL" id="CM042051">
    <property type="protein sequence ID" value="KAI3728089.1"/>
    <property type="molecule type" value="Genomic_DNA"/>
</dbReference>
<sequence length="167" mass="18933">MKGSAGQDSRSSKLSNLNVDLCILKIRSIRVKDGSNSINLEIGSESLAETGSLTMQPNSFAASKIAVPPPMVREETARVLKRELRKQSNRESARRSRLRKQAEREELRARVAGLRNENLLLREELQRLSVECDKLANQNMTMKDELCKSLGPEKLPELDAFRESRRR</sequence>
<gene>
    <name evidence="1" type="ORF">L6452_16717</name>
</gene>
<reference evidence="2" key="1">
    <citation type="journal article" date="2022" name="Mol. Ecol. Resour.">
        <title>The genomes of chicory, endive, great burdock and yacon provide insights into Asteraceae palaeo-polyploidization history and plant inulin production.</title>
        <authorList>
            <person name="Fan W."/>
            <person name="Wang S."/>
            <person name="Wang H."/>
            <person name="Wang A."/>
            <person name="Jiang F."/>
            <person name="Liu H."/>
            <person name="Zhao H."/>
            <person name="Xu D."/>
            <person name="Zhang Y."/>
        </authorList>
    </citation>
    <scope>NUCLEOTIDE SEQUENCE [LARGE SCALE GENOMIC DNA]</scope>
    <source>
        <strain evidence="2">cv. Niubang</strain>
    </source>
</reference>
<keyword evidence="2" id="KW-1185">Reference proteome</keyword>